<proteinExistence type="inferred from homology"/>
<evidence type="ECO:0000256" key="9">
    <source>
        <dbReference type="SAM" id="Phobius"/>
    </source>
</evidence>
<feature type="transmembrane region" description="Helical" evidence="9">
    <location>
        <begin position="202"/>
        <end position="224"/>
    </location>
</feature>
<feature type="domain" description="Ammonium transporter AmtB-like" evidence="10">
    <location>
        <begin position="29"/>
        <end position="458"/>
    </location>
</feature>
<feature type="transmembrane region" description="Helical" evidence="9">
    <location>
        <begin position="127"/>
        <end position="149"/>
    </location>
</feature>
<evidence type="ECO:0000256" key="1">
    <source>
        <dbReference type="ARBA" id="ARBA00004141"/>
    </source>
</evidence>
<evidence type="ECO:0000256" key="6">
    <source>
        <dbReference type="ARBA" id="ARBA00023136"/>
    </source>
</evidence>
<dbReference type="GO" id="GO:0005886">
    <property type="term" value="C:plasma membrane"/>
    <property type="evidence" value="ECO:0007669"/>
    <property type="project" value="TreeGrafter"/>
</dbReference>
<evidence type="ECO:0000256" key="2">
    <source>
        <dbReference type="ARBA" id="ARBA00005887"/>
    </source>
</evidence>
<feature type="transmembrane region" description="Helical" evidence="9">
    <location>
        <begin position="245"/>
        <end position="263"/>
    </location>
</feature>
<dbReference type="AlphaFoldDB" id="A0A7S2Y3F2"/>
<evidence type="ECO:0000256" key="7">
    <source>
        <dbReference type="ARBA" id="ARBA00023177"/>
    </source>
</evidence>
<organism evidence="11">
    <name type="scientific">Fibrocapsa japonica</name>
    <dbReference type="NCBI Taxonomy" id="94617"/>
    <lineage>
        <taxon>Eukaryota</taxon>
        <taxon>Sar</taxon>
        <taxon>Stramenopiles</taxon>
        <taxon>Ochrophyta</taxon>
        <taxon>Raphidophyceae</taxon>
        <taxon>Chattonellales</taxon>
        <taxon>Chattonellaceae</taxon>
        <taxon>Fibrocapsa</taxon>
    </lineage>
</organism>
<dbReference type="InterPro" id="IPR024041">
    <property type="entry name" value="NH4_transpt_AmtB-like_dom"/>
</dbReference>
<feature type="region of interest" description="Disordered" evidence="8">
    <location>
        <begin position="469"/>
        <end position="557"/>
    </location>
</feature>
<dbReference type="SUPFAM" id="SSF111352">
    <property type="entry name" value="Ammonium transporter"/>
    <property type="match status" value="1"/>
</dbReference>
<keyword evidence="7" id="KW-0924">Ammonia transport</keyword>
<feature type="transmembrane region" description="Helical" evidence="9">
    <location>
        <begin position="333"/>
        <end position="353"/>
    </location>
</feature>
<dbReference type="InterPro" id="IPR029020">
    <property type="entry name" value="Ammonium/urea_transptr"/>
</dbReference>
<dbReference type="Gene3D" id="1.10.3430.10">
    <property type="entry name" value="Ammonium transporter AmtB like domains"/>
    <property type="match status" value="1"/>
</dbReference>
<comment type="similarity">
    <text evidence="2">Belongs to the ammonia transporter channel (TC 1.A.11.2) family.</text>
</comment>
<evidence type="ECO:0000256" key="4">
    <source>
        <dbReference type="ARBA" id="ARBA00022692"/>
    </source>
</evidence>
<name>A0A7S2Y3F2_9STRA</name>
<feature type="transmembrane region" description="Helical" evidence="9">
    <location>
        <begin position="28"/>
        <end position="47"/>
    </location>
</feature>
<comment type="subcellular location">
    <subcellularLocation>
        <location evidence="1">Membrane</location>
        <topology evidence="1">Multi-pass membrane protein</topology>
    </subcellularLocation>
</comment>
<dbReference type="InterPro" id="IPR018047">
    <property type="entry name" value="Ammonium_transpt_CS"/>
</dbReference>
<keyword evidence="3" id="KW-0813">Transport</keyword>
<evidence type="ECO:0000256" key="3">
    <source>
        <dbReference type="ARBA" id="ARBA00022448"/>
    </source>
</evidence>
<dbReference type="Pfam" id="PF00909">
    <property type="entry name" value="Ammonium_transp"/>
    <property type="match status" value="1"/>
</dbReference>
<dbReference type="PANTHER" id="PTHR11730:SF6">
    <property type="entry name" value="AMMONIUM TRANSPORTER"/>
    <property type="match status" value="1"/>
</dbReference>
<sequence length="557" mass="58931">MENIESSSATAESNLLLINQLQVALDCFWLLFGAVLVFLMQAGFALLEVGCVQKQGVQTILLKNAFDGSIGALMWWLIGYGIAFGYDEYGKKGGDGTGFVGEDKFALSGDYFRGSASGTAPDLATHWAQWLFTWGFCAASTTIVSGAVAERTSFRVYSAYAFSITSFIFPLAAHWVWSSSGFLSPFLEDTDKLVSGCGVIDFAGSLTVHCLGGTAAFVTCVMVGPRIGRYVNGEVCNLPQNSWEFQTVGTLLLWVGWFGFNGVSAQHLTEEPLAAARAMCNSAIAAGTACITTVVLGVLRTRSVDVSLANNGALAGLVSITGCCAVVDPEGAFIIGALASPVFYSSAIALHWLEVDDVVLAVPVHLACGVWGTIAAGLFVSQEGYAIAYYPDRADKCCGAFYGCGGDQLGAQLGGLLVMTTWSAACIIAVMNLNRFLFGRLRTLPTDEDQIMDASIHRKRPDDLMQEVAAGRPVRSGPYIPRNKSKGGLHASSASSSSNRPLPGLGLPIETEPPAERQSRTGDRGDVKVEDSTTTTAPHTSIREGTNVSGSPPVPDV</sequence>
<protein>
    <recommendedName>
        <fullName evidence="10">Ammonium transporter AmtB-like domain-containing protein</fullName>
    </recommendedName>
</protein>
<feature type="transmembrane region" description="Helical" evidence="9">
    <location>
        <begin position="360"/>
        <end position="380"/>
    </location>
</feature>
<keyword evidence="4 9" id="KW-0812">Transmembrane</keyword>
<evidence type="ECO:0000256" key="8">
    <source>
        <dbReference type="SAM" id="MobiDB-lite"/>
    </source>
</evidence>
<feature type="compositionally biased region" description="Polar residues" evidence="8">
    <location>
        <begin position="532"/>
        <end position="550"/>
    </location>
</feature>
<dbReference type="EMBL" id="HBHR01018860">
    <property type="protein sequence ID" value="CAD9870273.1"/>
    <property type="molecule type" value="Transcribed_RNA"/>
</dbReference>
<feature type="transmembrane region" description="Helical" evidence="9">
    <location>
        <begin position="308"/>
        <end position="327"/>
    </location>
</feature>
<feature type="transmembrane region" description="Helical" evidence="9">
    <location>
        <begin position="68"/>
        <end position="86"/>
    </location>
</feature>
<keyword evidence="6 9" id="KW-0472">Membrane</keyword>
<feature type="transmembrane region" description="Helical" evidence="9">
    <location>
        <begin position="413"/>
        <end position="433"/>
    </location>
</feature>
<feature type="transmembrane region" description="Helical" evidence="9">
    <location>
        <begin position="156"/>
        <end position="177"/>
    </location>
</feature>
<evidence type="ECO:0000259" key="10">
    <source>
        <dbReference type="Pfam" id="PF00909"/>
    </source>
</evidence>
<evidence type="ECO:0000256" key="5">
    <source>
        <dbReference type="ARBA" id="ARBA00022989"/>
    </source>
</evidence>
<dbReference type="GO" id="GO:0008519">
    <property type="term" value="F:ammonium channel activity"/>
    <property type="evidence" value="ECO:0007669"/>
    <property type="project" value="InterPro"/>
</dbReference>
<feature type="compositionally biased region" description="Basic and acidic residues" evidence="8">
    <location>
        <begin position="514"/>
        <end position="531"/>
    </location>
</feature>
<dbReference type="GO" id="GO:0097272">
    <property type="term" value="P:ammonium homeostasis"/>
    <property type="evidence" value="ECO:0007669"/>
    <property type="project" value="TreeGrafter"/>
</dbReference>
<dbReference type="PANTHER" id="PTHR11730">
    <property type="entry name" value="AMMONIUM TRANSPORTER"/>
    <property type="match status" value="1"/>
</dbReference>
<dbReference type="PROSITE" id="PS01219">
    <property type="entry name" value="AMMONIUM_TRANSP"/>
    <property type="match status" value="1"/>
</dbReference>
<accession>A0A7S2Y3F2</accession>
<keyword evidence="5 9" id="KW-1133">Transmembrane helix</keyword>
<feature type="transmembrane region" description="Helical" evidence="9">
    <location>
        <begin position="275"/>
        <end position="296"/>
    </location>
</feature>
<gene>
    <name evidence="11" type="ORF">FJAP1339_LOCUS9562</name>
</gene>
<evidence type="ECO:0000313" key="11">
    <source>
        <dbReference type="EMBL" id="CAD9870273.1"/>
    </source>
</evidence>
<reference evidence="11" key="1">
    <citation type="submission" date="2021-01" db="EMBL/GenBank/DDBJ databases">
        <authorList>
            <person name="Corre E."/>
            <person name="Pelletier E."/>
            <person name="Niang G."/>
            <person name="Scheremetjew M."/>
            <person name="Finn R."/>
            <person name="Kale V."/>
            <person name="Holt S."/>
            <person name="Cochrane G."/>
            <person name="Meng A."/>
            <person name="Brown T."/>
            <person name="Cohen L."/>
        </authorList>
    </citation>
    <scope>NUCLEOTIDE SEQUENCE</scope>
    <source>
        <strain evidence="11">CCMP1661</strain>
    </source>
</reference>